<dbReference type="GO" id="GO:0005829">
    <property type="term" value="C:cytosol"/>
    <property type="evidence" value="ECO:0007669"/>
    <property type="project" value="UniProtKB-ARBA"/>
</dbReference>
<reference evidence="7" key="1">
    <citation type="submission" date="2018-02" db="EMBL/GenBank/DDBJ databases">
        <title>Genome sequencing of Solimonas sp. HR-BB.</title>
        <authorList>
            <person name="Lee Y."/>
            <person name="Jeon C.O."/>
        </authorList>
    </citation>
    <scope>NUCLEOTIDE SEQUENCE [LARGE SCALE GENOMIC DNA]</scope>
    <source>
        <strain evidence="7">HR-E</strain>
    </source>
</reference>
<dbReference type="InterPro" id="IPR012340">
    <property type="entry name" value="NA-bd_OB-fold"/>
</dbReference>
<sequence>MRSKQSIALLYSVLGLVFALNGLFMLVMPGLWLKLFPLAFTSFDTSSEFAVRLLGMVDIGLSPLFFWCARNLKRCRTVRLSLTITTTGVAAVTIASIAAGPVSLLSQLPSVLLTGLPALLLLLLSMPARTVRVKGPRELGTVKWFNANKGFGFITRDSGDDVFVHYRAIRGEGHRTLREGQRVDFFLKRGDKGLQADDVQLI</sequence>
<dbReference type="PRINTS" id="PR00050">
    <property type="entry name" value="COLDSHOCK"/>
</dbReference>
<dbReference type="PANTHER" id="PTHR46109:SF1">
    <property type="entry name" value="PROTEIN LIN-28 HOMOLOG"/>
    <property type="match status" value="1"/>
</dbReference>
<accession>A0A2P6ATZ9</accession>
<evidence type="ECO:0000313" key="7">
    <source>
        <dbReference type="Proteomes" id="UP000243900"/>
    </source>
</evidence>
<dbReference type="InterPro" id="IPR002059">
    <property type="entry name" value="CSP_DNA-bd"/>
</dbReference>
<feature type="domain" description="CSD" evidence="5">
    <location>
        <begin position="137"/>
        <end position="201"/>
    </location>
</feature>
<dbReference type="AlphaFoldDB" id="A0A2P6ATZ9"/>
<dbReference type="GO" id="GO:0031054">
    <property type="term" value="P:pre-miRNA processing"/>
    <property type="evidence" value="ECO:0007669"/>
    <property type="project" value="TreeGrafter"/>
</dbReference>
<feature type="transmembrane region" description="Helical" evidence="4">
    <location>
        <begin position="49"/>
        <end position="68"/>
    </location>
</feature>
<keyword evidence="4" id="KW-0812">Transmembrane</keyword>
<evidence type="ECO:0000256" key="3">
    <source>
        <dbReference type="RuleBase" id="RU000408"/>
    </source>
</evidence>
<keyword evidence="4" id="KW-0472">Membrane</keyword>
<dbReference type="InterPro" id="IPR019844">
    <property type="entry name" value="CSD_CS"/>
</dbReference>
<protein>
    <submittedName>
        <fullName evidence="6">Cold-shock protein</fullName>
    </submittedName>
</protein>
<dbReference type="InterPro" id="IPR051373">
    <property type="entry name" value="Lin-28_RNA-binding"/>
</dbReference>
<organism evidence="6 7">
    <name type="scientific">Amnimonas aquatica</name>
    <dbReference type="NCBI Taxonomy" id="2094561"/>
    <lineage>
        <taxon>Bacteria</taxon>
        <taxon>Pseudomonadati</taxon>
        <taxon>Pseudomonadota</taxon>
        <taxon>Gammaproteobacteria</taxon>
        <taxon>Moraxellales</taxon>
        <taxon>Moraxellaceae</taxon>
        <taxon>Amnimonas</taxon>
    </lineage>
</organism>
<feature type="transmembrane region" description="Helical" evidence="4">
    <location>
        <begin position="80"/>
        <end position="98"/>
    </location>
</feature>
<evidence type="ECO:0000256" key="1">
    <source>
        <dbReference type="ARBA" id="ARBA00004496"/>
    </source>
</evidence>
<keyword evidence="7" id="KW-1185">Reference proteome</keyword>
<dbReference type="SUPFAM" id="SSF50249">
    <property type="entry name" value="Nucleic acid-binding proteins"/>
    <property type="match status" value="1"/>
</dbReference>
<dbReference type="GO" id="GO:0003729">
    <property type="term" value="F:mRNA binding"/>
    <property type="evidence" value="ECO:0007669"/>
    <property type="project" value="TreeGrafter"/>
</dbReference>
<gene>
    <name evidence="6" type="ORF">C5O18_02975</name>
</gene>
<dbReference type="Pfam" id="PF00313">
    <property type="entry name" value="CSD"/>
    <property type="match status" value="1"/>
</dbReference>
<evidence type="ECO:0000313" key="6">
    <source>
        <dbReference type="EMBL" id="PQA48886.1"/>
    </source>
</evidence>
<comment type="caution">
    <text evidence="6">The sequence shown here is derived from an EMBL/GenBank/DDBJ whole genome shotgun (WGS) entry which is preliminary data.</text>
</comment>
<dbReference type="PANTHER" id="PTHR46109">
    <property type="entry name" value="PROTEIN LIN-28"/>
    <property type="match status" value="1"/>
</dbReference>
<comment type="subcellular location">
    <subcellularLocation>
        <location evidence="1 3">Cytoplasm</location>
    </subcellularLocation>
</comment>
<dbReference type="EMBL" id="PTQZ01000038">
    <property type="protein sequence ID" value="PQA48886.1"/>
    <property type="molecule type" value="Genomic_DNA"/>
</dbReference>
<evidence type="ECO:0000256" key="4">
    <source>
        <dbReference type="SAM" id="Phobius"/>
    </source>
</evidence>
<evidence type="ECO:0000259" key="5">
    <source>
        <dbReference type="PROSITE" id="PS51857"/>
    </source>
</evidence>
<dbReference type="PROSITE" id="PS00352">
    <property type="entry name" value="CSD_1"/>
    <property type="match status" value="1"/>
</dbReference>
<keyword evidence="2" id="KW-0963">Cytoplasm</keyword>
<dbReference type="CDD" id="cd04458">
    <property type="entry name" value="CSP_CDS"/>
    <property type="match status" value="1"/>
</dbReference>
<dbReference type="Proteomes" id="UP000243900">
    <property type="component" value="Unassembled WGS sequence"/>
</dbReference>
<proteinExistence type="predicted"/>
<dbReference type="PROSITE" id="PS51857">
    <property type="entry name" value="CSD_2"/>
    <property type="match status" value="1"/>
</dbReference>
<evidence type="ECO:0000256" key="2">
    <source>
        <dbReference type="ARBA" id="ARBA00022490"/>
    </source>
</evidence>
<dbReference type="SMART" id="SM00357">
    <property type="entry name" value="CSP"/>
    <property type="match status" value="1"/>
</dbReference>
<dbReference type="InterPro" id="IPR011129">
    <property type="entry name" value="CSD"/>
</dbReference>
<feature type="transmembrane region" description="Helical" evidence="4">
    <location>
        <begin position="7"/>
        <end position="29"/>
    </location>
</feature>
<name>A0A2P6ATZ9_9GAMM</name>
<dbReference type="Gene3D" id="2.40.50.140">
    <property type="entry name" value="Nucleic acid-binding proteins"/>
    <property type="match status" value="1"/>
</dbReference>
<feature type="transmembrane region" description="Helical" evidence="4">
    <location>
        <begin position="104"/>
        <end position="124"/>
    </location>
</feature>
<keyword evidence="4" id="KW-1133">Transmembrane helix</keyword>